<dbReference type="Proteomes" id="UP000598174">
    <property type="component" value="Unassembled WGS sequence"/>
</dbReference>
<keyword evidence="3" id="KW-1185">Reference proteome</keyword>
<accession>A0A919J755</accession>
<dbReference type="PANTHER" id="PTHR30336">
    <property type="entry name" value="INNER MEMBRANE PROTEIN, PROBABLE PERMEASE"/>
    <property type="match status" value="1"/>
</dbReference>
<proteinExistence type="predicted"/>
<comment type="caution">
    <text evidence="2">The sequence shown here is derived from an EMBL/GenBank/DDBJ whole genome shotgun (WGS) entry which is preliminary data.</text>
</comment>
<sequence>MPPLTPVSDANWSAAHRLWRYHRLEQPLRACDAAIVCGSHDLAIATCAADLYQAGWFPLVVFSGAGNPVRPEDFPDGEAVRLRHLAVAAGVPLSATLLEPDATNTGENITLSRDVLAAAGVHPRSVMLICRPFDQRRAFATCRKLWPAVDPVCASQTIEFDDYLALAGDDRLVIDILVGDLQRIIEYPARGYAISQPVPADVHDAYEQLRAAGFTSRLLPEPV</sequence>
<dbReference type="PANTHER" id="PTHR30336:SF20">
    <property type="entry name" value="DUF218 DOMAIN-CONTAINING PROTEIN"/>
    <property type="match status" value="1"/>
</dbReference>
<evidence type="ECO:0000313" key="3">
    <source>
        <dbReference type="Proteomes" id="UP000598174"/>
    </source>
</evidence>
<dbReference type="Pfam" id="PF02698">
    <property type="entry name" value="DUF218"/>
    <property type="match status" value="1"/>
</dbReference>
<dbReference type="CDD" id="cd06259">
    <property type="entry name" value="YdcF-like"/>
    <property type="match status" value="1"/>
</dbReference>
<dbReference type="AlphaFoldDB" id="A0A919J755"/>
<dbReference type="EMBL" id="BOMM01000052">
    <property type="protein sequence ID" value="GIE14263.1"/>
    <property type="molecule type" value="Genomic_DNA"/>
</dbReference>
<gene>
    <name evidence="2" type="ORF">Afe05nite_61030</name>
</gene>
<evidence type="ECO:0000313" key="2">
    <source>
        <dbReference type="EMBL" id="GIE14263.1"/>
    </source>
</evidence>
<dbReference type="Gene3D" id="3.40.50.620">
    <property type="entry name" value="HUPs"/>
    <property type="match status" value="1"/>
</dbReference>
<reference evidence="2" key="1">
    <citation type="submission" date="2021-01" db="EMBL/GenBank/DDBJ databases">
        <title>Whole genome shotgun sequence of Actinoplanes ferrugineus NBRC 15555.</title>
        <authorList>
            <person name="Komaki H."/>
            <person name="Tamura T."/>
        </authorList>
    </citation>
    <scope>NUCLEOTIDE SEQUENCE</scope>
    <source>
        <strain evidence="2">NBRC 15555</strain>
    </source>
</reference>
<organism evidence="2 3">
    <name type="scientific">Paractinoplanes ferrugineus</name>
    <dbReference type="NCBI Taxonomy" id="113564"/>
    <lineage>
        <taxon>Bacteria</taxon>
        <taxon>Bacillati</taxon>
        <taxon>Actinomycetota</taxon>
        <taxon>Actinomycetes</taxon>
        <taxon>Micromonosporales</taxon>
        <taxon>Micromonosporaceae</taxon>
        <taxon>Paractinoplanes</taxon>
    </lineage>
</organism>
<dbReference type="GO" id="GO:0005886">
    <property type="term" value="C:plasma membrane"/>
    <property type="evidence" value="ECO:0007669"/>
    <property type="project" value="TreeGrafter"/>
</dbReference>
<dbReference type="InterPro" id="IPR014729">
    <property type="entry name" value="Rossmann-like_a/b/a_fold"/>
</dbReference>
<protein>
    <recommendedName>
        <fullName evidence="1">DUF218 domain-containing protein</fullName>
    </recommendedName>
</protein>
<evidence type="ECO:0000259" key="1">
    <source>
        <dbReference type="Pfam" id="PF02698"/>
    </source>
</evidence>
<name>A0A919J755_9ACTN</name>
<dbReference type="InterPro" id="IPR051599">
    <property type="entry name" value="Cell_Envelope_Assoc"/>
</dbReference>
<feature type="domain" description="DUF218" evidence="1">
    <location>
        <begin position="32"/>
        <end position="154"/>
    </location>
</feature>
<dbReference type="InterPro" id="IPR003848">
    <property type="entry name" value="DUF218"/>
</dbReference>